<dbReference type="MEROPS" id="S10.014"/>
<accession>J3PGF3</accession>
<dbReference type="HOGENOM" id="CLU_008523_12_3_1"/>
<feature type="chain" id="PRO_5015019907" description="Carboxypeptidase" evidence="7">
    <location>
        <begin position="20"/>
        <end position="612"/>
    </location>
</feature>
<reference evidence="11" key="1">
    <citation type="submission" date="2010-07" db="EMBL/GenBank/DDBJ databases">
        <title>The genome sequence of Gaeumannomyces graminis var. tritici strain R3-111a-1.</title>
        <authorList>
            <consortium name="The Broad Institute Genome Sequencing Platform"/>
            <person name="Ma L.-J."/>
            <person name="Dead R."/>
            <person name="Young S."/>
            <person name="Zeng Q."/>
            <person name="Koehrsen M."/>
            <person name="Alvarado L."/>
            <person name="Berlin A."/>
            <person name="Chapman S.B."/>
            <person name="Chen Z."/>
            <person name="Freedman E."/>
            <person name="Gellesch M."/>
            <person name="Goldberg J."/>
            <person name="Griggs A."/>
            <person name="Gujja S."/>
            <person name="Heilman E.R."/>
            <person name="Heiman D."/>
            <person name="Hepburn T."/>
            <person name="Howarth C."/>
            <person name="Jen D."/>
            <person name="Larson L."/>
            <person name="Mehta T."/>
            <person name="Neiman D."/>
            <person name="Pearson M."/>
            <person name="Roberts A."/>
            <person name="Saif S."/>
            <person name="Shea T."/>
            <person name="Shenoy N."/>
            <person name="Sisk P."/>
            <person name="Stolte C."/>
            <person name="Sykes S."/>
            <person name="Walk T."/>
            <person name="White J."/>
            <person name="Yandava C."/>
            <person name="Haas B."/>
            <person name="Nusbaum C."/>
            <person name="Birren B."/>
        </authorList>
    </citation>
    <scope>NUCLEOTIDE SEQUENCE [LARGE SCALE GENOMIC DNA]</scope>
    <source>
        <strain evidence="11">R3-111a-1</strain>
    </source>
</reference>
<evidence type="ECO:0000313" key="10">
    <source>
        <dbReference type="EnsemblFungi" id="EJT69695"/>
    </source>
</evidence>
<keyword evidence="5 7" id="KW-0378">Hydrolase</keyword>
<organism evidence="9">
    <name type="scientific">Gaeumannomyces tritici (strain R3-111a-1)</name>
    <name type="common">Wheat and barley take-all root rot fungus</name>
    <name type="synonym">Gaeumannomyces graminis var. tritici</name>
    <dbReference type="NCBI Taxonomy" id="644352"/>
    <lineage>
        <taxon>Eukaryota</taxon>
        <taxon>Fungi</taxon>
        <taxon>Dikarya</taxon>
        <taxon>Ascomycota</taxon>
        <taxon>Pezizomycotina</taxon>
        <taxon>Sordariomycetes</taxon>
        <taxon>Sordariomycetidae</taxon>
        <taxon>Magnaporthales</taxon>
        <taxon>Magnaporthaceae</taxon>
        <taxon>Gaeumannomyces</taxon>
    </lineage>
</organism>
<dbReference type="RefSeq" id="XP_009228743.1">
    <property type="nucleotide sequence ID" value="XM_009230479.1"/>
</dbReference>
<feature type="compositionally biased region" description="Polar residues" evidence="8">
    <location>
        <begin position="526"/>
        <end position="535"/>
    </location>
</feature>
<dbReference type="InterPro" id="IPR018202">
    <property type="entry name" value="Ser_caboxypep_ser_AS"/>
</dbReference>
<reference evidence="10" key="5">
    <citation type="submission" date="2018-04" db="UniProtKB">
        <authorList>
            <consortium name="EnsemblFungi"/>
        </authorList>
    </citation>
    <scope>IDENTIFICATION</scope>
    <source>
        <strain evidence="10">R3-111a-1</strain>
    </source>
</reference>
<reference evidence="9" key="3">
    <citation type="submission" date="2010-09" db="EMBL/GenBank/DDBJ databases">
        <title>Annotation of Gaeumannomyces graminis var. tritici R3-111a-1.</title>
        <authorList>
            <consortium name="The Broad Institute Genome Sequencing Platform"/>
            <person name="Ma L.-J."/>
            <person name="Dead R."/>
            <person name="Young S.K."/>
            <person name="Zeng Q."/>
            <person name="Gargeya S."/>
            <person name="Fitzgerald M."/>
            <person name="Haas B."/>
            <person name="Abouelleil A."/>
            <person name="Alvarado L."/>
            <person name="Arachchi H.M."/>
            <person name="Berlin A."/>
            <person name="Brown A."/>
            <person name="Chapman S.B."/>
            <person name="Chen Z."/>
            <person name="Dunbar C."/>
            <person name="Freedman E."/>
            <person name="Gearin G."/>
            <person name="Gellesch M."/>
            <person name="Goldberg J."/>
            <person name="Griggs A."/>
            <person name="Gujja S."/>
            <person name="Heiman D."/>
            <person name="Howarth C."/>
            <person name="Larson L."/>
            <person name="Lui A."/>
            <person name="MacDonald P.J.P."/>
            <person name="Mehta T."/>
            <person name="Montmayeur A."/>
            <person name="Murphy C."/>
            <person name="Neiman D."/>
            <person name="Pearson M."/>
            <person name="Priest M."/>
            <person name="Roberts A."/>
            <person name="Saif S."/>
            <person name="Shea T."/>
            <person name="Shenoy N."/>
            <person name="Sisk P."/>
            <person name="Stolte C."/>
            <person name="Sykes S."/>
            <person name="Yandava C."/>
            <person name="Wortman J."/>
            <person name="Nusbaum C."/>
            <person name="Birren B."/>
        </authorList>
    </citation>
    <scope>NUCLEOTIDE SEQUENCE</scope>
    <source>
        <strain evidence="9">R3-111a-1</strain>
    </source>
</reference>
<keyword evidence="3 7" id="KW-0645">Protease</keyword>
<dbReference type="PROSITE" id="PS00131">
    <property type="entry name" value="CARBOXYPEPT_SER_SER"/>
    <property type="match status" value="1"/>
</dbReference>
<evidence type="ECO:0000256" key="3">
    <source>
        <dbReference type="ARBA" id="ARBA00022670"/>
    </source>
</evidence>
<evidence type="ECO:0000313" key="11">
    <source>
        <dbReference type="Proteomes" id="UP000006039"/>
    </source>
</evidence>
<dbReference type="AlphaFoldDB" id="J3PGF3"/>
<proteinExistence type="inferred from homology"/>
<evidence type="ECO:0000256" key="5">
    <source>
        <dbReference type="ARBA" id="ARBA00022801"/>
    </source>
</evidence>
<name>J3PGF3_GAET3</name>
<dbReference type="STRING" id="644352.J3PGF3"/>
<dbReference type="VEuPathDB" id="FungiDB:GGTG_12578"/>
<dbReference type="PANTHER" id="PTHR11802:SF479">
    <property type="entry name" value="CARBOXYPEPTIDASE"/>
    <property type="match status" value="1"/>
</dbReference>
<feature type="signal peptide" evidence="7">
    <location>
        <begin position="1"/>
        <end position="19"/>
    </location>
</feature>
<evidence type="ECO:0000256" key="4">
    <source>
        <dbReference type="ARBA" id="ARBA00022729"/>
    </source>
</evidence>
<dbReference type="EnsemblFungi" id="EJT69695">
    <property type="protein sequence ID" value="EJT69695"/>
    <property type="gene ID" value="GGTG_12578"/>
</dbReference>
<evidence type="ECO:0000313" key="9">
    <source>
        <dbReference type="EMBL" id="EJT69695.1"/>
    </source>
</evidence>
<dbReference type="InterPro" id="IPR001563">
    <property type="entry name" value="Peptidase_S10"/>
</dbReference>
<dbReference type="PRINTS" id="PR00724">
    <property type="entry name" value="CRBOXYPTASEC"/>
</dbReference>
<evidence type="ECO:0000256" key="6">
    <source>
        <dbReference type="ARBA" id="ARBA00023180"/>
    </source>
</evidence>
<dbReference type="InterPro" id="IPR029058">
    <property type="entry name" value="AB_hydrolase_fold"/>
</dbReference>
<gene>
    <name evidence="10" type="primary">20353036</name>
    <name evidence="9" type="ORF">GGTG_12578</name>
</gene>
<keyword evidence="4 7" id="KW-0732">Signal</keyword>
<evidence type="ECO:0000256" key="1">
    <source>
        <dbReference type="ARBA" id="ARBA00009431"/>
    </source>
</evidence>
<dbReference type="Pfam" id="PF00450">
    <property type="entry name" value="Peptidase_S10"/>
    <property type="match status" value="1"/>
</dbReference>
<dbReference type="FunFam" id="3.40.50.1820:FF:000118">
    <property type="entry name" value="Carboxypeptidase"/>
    <property type="match status" value="1"/>
</dbReference>
<evidence type="ECO:0000256" key="8">
    <source>
        <dbReference type="SAM" id="MobiDB-lite"/>
    </source>
</evidence>
<keyword evidence="6" id="KW-0325">Glycoprotein</keyword>
<protein>
    <recommendedName>
        <fullName evidence="7">Carboxypeptidase</fullName>
        <ecNumber evidence="7">3.4.16.-</ecNumber>
    </recommendedName>
</protein>
<reference evidence="10" key="4">
    <citation type="journal article" date="2015" name="G3 (Bethesda)">
        <title>Genome sequences of three phytopathogenic species of the Magnaporthaceae family of fungi.</title>
        <authorList>
            <person name="Okagaki L.H."/>
            <person name="Nunes C.C."/>
            <person name="Sailsbery J."/>
            <person name="Clay B."/>
            <person name="Brown D."/>
            <person name="John T."/>
            <person name="Oh Y."/>
            <person name="Young N."/>
            <person name="Fitzgerald M."/>
            <person name="Haas B.J."/>
            <person name="Zeng Q."/>
            <person name="Young S."/>
            <person name="Adiconis X."/>
            <person name="Fan L."/>
            <person name="Levin J.Z."/>
            <person name="Mitchell T.K."/>
            <person name="Okubara P.A."/>
            <person name="Farman M.L."/>
            <person name="Kohn L.M."/>
            <person name="Birren B."/>
            <person name="Ma L.-J."/>
            <person name="Dean R.A."/>
        </authorList>
    </citation>
    <scope>NUCLEOTIDE SEQUENCE</scope>
    <source>
        <strain evidence="10">R3-111a-1</strain>
    </source>
</reference>
<dbReference type="SUPFAM" id="SSF53474">
    <property type="entry name" value="alpha/beta-Hydrolases"/>
    <property type="match status" value="1"/>
</dbReference>
<dbReference type="EC" id="3.4.16.-" evidence="7"/>
<dbReference type="OrthoDB" id="443318at2759"/>
<dbReference type="GO" id="GO:0006508">
    <property type="term" value="P:proteolysis"/>
    <property type="evidence" value="ECO:0007669"/>
    <property type="project" value="UniProtKB-KW"/>
</dbReference>
<keyword evidence="2 7" id="KW-0121">Carboxypeptidase</keyword>
<sequence>MHLQAYLSSSALLLGAVAAYKNFVPYGATPRIVQEPSLYDSDIKFQAINGHRHDARQSRPNPRFLNANTTRFAVNGTGIPDVTFDAGESYAGLLPISQNPADPNGLFFWFFPSTNPTPEKEIVIWLNGGPGCSSLMGLMQENGPIFWQKGTFRPVSNPWSWTNLTNVVWIEQPVGTGYSTGIPSVTNEKDVASQFLGFWRNFINTFSMQGYKVYITGESYAGMYCPYIADAMLNANDKTYYNMSGLMIYDPSIAREGLQQDITVMGLVKAWPGVFPFNDTFSNELRGRDIHCGFTEYMNKGLSYPPAGPLPVKLPGEGDEQCESMFNTVFSAASDINACFNIYQVSATCPILWDIIGFPTSFPYVPAGTTFYFDRADVKRALHAPANSRWRPCSERRVFVNGTDNSEPSALTVLPGVIDRTQNVIIGHGALDMILIANGTLLAIQNMTWGGKLGFQNRPANPFFVPYHREVGVESYSASGVLGVTHKERGLTYVGIEMAGHMVPQFQPAAAFRHLEVLLGRVPDLSSTAPFTTPGQREVRQPEQGDLGGPPKGAVGSAPACGAGGNDTRGGGGGGGDRGGGGEGQGSGNSSAAATVAVSLFSVLFGCLALFL</sequence>
<feature type="region of interest" description="Disordered" evidence="8">
    <location>
        <begin position="526"/>
        <end position="589"/>
    </location>
</feature>
<keyword evidence="11" id="KW-1185">Reference proteome</keyword>
<dbReference type="GO" id="GO:0004185">
    <property type="term" value="F:serine-type carboxypeptidase activity"/>
    <property type="evidence" value="ECO:0007669"/>
    <property type="project" value="UniProtKB-UniRule"/>
</dbReference>
<dbReference type="eggNOG" id="KOG1282">
    <property type="taxonomic scope" value="Eukaryota"/>
</dbReference>
<dbReference type="PANTHER" id="PTHR11802">
    <property type="entry name" value="SERINE PROTEASE FAMILY S10 SERINE CARBOXYPEPTIDASE"/>
    <property type="match status" value="1"/>
</dbReference>
<comment type="similarity">
    <text evidence="1 7">Belongs to the peptidase S10 family.</text>
</comment>
<dbReference type="Gene3D" id="3.40.50.1820">
    <property type="entry name" value="alpha/beta hydrolase"/>
    <property type="match status" value="1"/>
</dbReference>
<evidence type="ECO:0000256" key="2">
    <source>
        <dbReference type="ARBA" id="ARBA00022645"/>
    </source>
</evidence>
<dbReference type="GeneID" id="20353036"/>
<reference evidence="9" key="2">
    <citation type="submission" date="2010-07" db="EMBL/GenBank/DDBJ databases">
        <authorList>
            <consortium name="The Broad Institute Genome Sequencing Platform"/>
            <consortium name="Broad Institute Genome Sequencing Center for Infectious Disease"/>
            <person name="Ma L.-J."/>
            <person name="Dead R."/>
            <person name="Young S."/>
            <person name="Zeng Q."/>
            <person name="Koehrsen M."/>
            <person name="Alvarado L."/>
            <person name="Berlin A."/>
            <person name="Chapman S.B."/>
            <person name="Chen Z."/>
            <person name="Freedman E."/>
            <person name="Gellesch M."/>
            <person name="Goldberg J."/>
            <person name="Griggs A."/>
            <person name="Gujja S."/>
            <person name="Heilman E.R."/>
            <person name="Heiman D."/>
            <person name="Hepburn T."/>
            <person name="Howarth C."/>
            <person name="Jen D."/>
            <person name="Larson L."/>
            <person name="Mehta T."/>
            <person name="Neiman D."/>
            <person name="Pearson M."/>
            <person name="Roberts A."/>
            <person name="Saif S."/>
            <person name="Shea T."/>
            <person name="Shenoy N."/>
            <person name="Sisk P."/>
            <person name="Stolte C."/>
            <person name="Sykes S."/>
            <person name="Walk T."/>
            <person name="White J."/>
            <person name="Yandava C."/>
            <person name="Haas B."/>
            <person name="Nusbaum C."/>
            <person name="Birren B."/>
        </authorList>
    </citation>
    <scope>NUCLEOTIDE SEQUENCE</scope>
    <source>
        <strain evidence="9">R3-111a-1</strain>
    </source>
</reference>
<dbReference type="Proteomes" id="UP000006039">
    <property type="component" value="Unassembled WGS sequence"/>
</dbReference>
<feature type="compositionally biased region" description="Gly residues" evidence="8">
    <location>
        <begin position="562"/>
        <end position="587"/>
    </location>
</feature>
<dbReference type="EMBL" id="GL385403">
    <property type="protein sequence ID" value="EJT69695.1"/>
    <property type="molecule type" value="Genomic_DNA"/>
</dbReference>
<evidence type="ECO:0000256" key="7">
    <source>
        <dbReference type="RuleBase" id="RU361156"/>
    </source>
</evidence>